<evidence type="ECO:0000256" key="1">
    <source>
        <dbReference type="ARBA" id="ARBA00022723"/>
    </source>
</evidence>
<dbReference type="NCBIfam" id="NF038196">
    <property type="entry name" value="ferrodoxin_EFR1"/>
    <property type="match status" value="1"/>
</dbReference>
<dbReference type="PANTHER" id="PTHR43122">
    <property type="entry name" value="FERREDOXIN SUBUNIT OF PYRUVATE:FLAVODOXIN OXIDOREDUCTASE-RELATED"/>
    <property type="match status" value="1"/>
</dbReference>
<evidence type="ECO:0000313" key="6">
    <source>
        <dbReference type="Proteomes" id="UP000254235"/>
    </source>
</evidence>
<name>A0A379F2L8_9BACT</name>
<dbReference type="PROSITE" id="PS51379">
    <property type="entry name" value="4FE4S_FER_2"/>
    <property type="match status" value="2"/>
</dbReference>
<dbReference type="PROSITE" id="PS00198">
    <property type="entry name" value="4FE4S_FER_1"/>
    <property type="match status" value="2"/>
</dbReference>
<dbReference type="Proteomes" id="UP000254235">
    <property type="component" value="Unassembled WGS sequence"/>
</dbReference>
<dbReference type="InterPro" id="IPR017900">
    <property type="entry name" value="4Fe4S_Fe_S_CS"/>
</dbReference>
<dbReference type="GO" id="GO:0046872">
    <property type="term" value="F:metal ion binding"/>
    <property type="evidence" value="ECO:0007669"/>
    <property type="project" value="UniProtKB-KW"/>
</dbReference>
<dbReference type="InterPro" id="IPR029039">
    <property type="entry name" value="Flavoprotein-like_sf"/>
</dbReference>
<evidence type="ECO:0000259" key="4">
    <source>
        <dbReference type="PROSITE" id="PS51379"/>
    </source>
</evidence>
<dbReference type="EMBL" id="UGTP01000001">
    <property type="protein sequence ID" value="SUC12865.1"/>
    <property type="molecule type" value="Genomic_DNA"/>
</dbReference>
<evidence type="ECO:0000256" key="2">
    <source>
        <dbReference type="ARBA" id="ARBA00023004"/>
    </source>
</evidence>
<dbReference type="AlphaFoldDB" id="A0A379F2L8"/>
<dbReference type="Gene3D" id="3.30.70.20">
    <property type="match status" value="1"/>
</dbReference>
<dbReference type="Gene3D" id="3.40.50.360">
    <property type="match status" value="1"/>
</dbReference>
<protein>
    <submittedName>
        <fullName evidence="5">Ferredoxin II</fullName>
    </submittedName>
</protein>
<dbReference type="InterPro" id="IPR047964">
    <property type="entry name" value="EFR1-like"/>
</dbReference>
<gene>
    <name evidence="5" type="ORF">NCTC13043_01482</name>
</gene>
<sequence>MKRAVRLCVFSNFKYFCTMIFYFSGTGNSHWAATLLGKHLNERIVSISELTETDTEFVLEKDEIVGFVFPVHGWRVPRIVSDFMQTLEFKEGDFQNKNSHYTFCLLTAGDSIGRTMERFVSELKEVKTETTLELNAVEAVIMPESYVGLPGMNVDKPEKELKKIKSAEKVIDRFASIVDRRDFSQNNLPLGWKNLKRGPIPDFFSGPVGSFFTRFLITDKPFKVESKKCIRCGICAKVCPVEDIDGGKGKTPIWKNNKKCLTCFSCYHHCPSHAIEYGNRTKHKGQYFFGRRER</sequence>
<dbReference type="SUPFAM" id="SSF52218">
    <property type="entry name" value="Flavoproteins"/>
    <property type="match status" value="1"/>
</dbReference>
<feature type="domain" description="4Fe-4S ferredoxin-type" evidence="4">
    <location>
        <begin position="250"/>
        <end position="280"/>
    </location>
</feature>
<accession>A0A379F2L8</accession>
<feature type="domain" description="4Fe-4S ferredoxin-type" evidence="4">
    <location>
        <begin position="220"/>
        <end position="249"/>
    </location>
</feature>
<dbReference type="GO" id="GO:0051536">
    <property type="term" value="F:iron-sulfur cluster binding"/>
    <property type="evidence" value="ECO:0007669"/>
    <property type="project" value="UniProtKB-KW"/>
</dbReference>
<keyword evidence="1" id="KW-0479">Metal-binding</keyword>
<evidence type="ECO:0000256" key="3">
    <source>
        <dbReference type="ARBA" id="ARBA00023014"/>
    </source>
</evidence>
<reference evidence="5 6" key="1">
    <citation type="submission" date="2018-06" db="EMBL/GenBank/DDBJ databases">
        <authorList>
            <consortium name="Pathogen Informatics"/>
            <person name="Doyle S."/>
        </authorList>
    </citation>
    <scope>NUCLEOTIDE SEQUENCE [LARGE SCALE GENOMIC DNA]</scope>
    <source>
        <strain evidence="5 6">NCTC13043</strain>
    </source>
</reference>
<dbReference type="PANTHER" id="PTHR43122:SF1">
    <property type="entry name" value="IRON-SULFUR-BINDING PROTEIN"/>
    <property type="match status" value="1"/>
</dbReference>
<organism evidence="5 6">
    <name type="scientific">Prevotella pallens</name>
    <dbReference type="NCBI Taxonomy" id="60133"/>
    <lineage>
        <taxon>Bacteria</taxon>
        <taxon>Pseudomonadati</taxon>
        <taxon>Bacteroidota</taxon>
        <taxon>Bacteroidia</taxon>
        <taxon>Bacteroidales</taxon>
        <taxon>Prevotellaceae</taxon>
        <taxon>Prevotella</taxon>
    </lineage>
</organism>
<keyword evidence="3" id="KW-0411">Iron-sulfur</keyword>
<evidence type="ECO:0000313" key="5">
    <source>
        <dbReference type="EMBL" id="SUC12865.1"/>
    </source>
</evidence>
<dbReference type="InterPro" id="IPR017896">
    <property type="entry name" value="4Fe4S_Fe-S-bd"/>
</dbReference>
<proteinExistence type="predicted"/>
<keyword evidence="2" id="KW-0408">Iron</keyword>
<dbReference type="Pfam" id="PF13237">
    <property type="entry name" value="Fer4_10"/>
    <property type="match status" value="1"/>
</dbReference>
<dbReference type="SUPFAM" id="SSF54862">
    <property type="entry name" value="4Fe-4S ferredoxins"/>
    <property type="match status" value="1"/>
</dbReference>